<dbReference type="EMBL" id="VBAM01000420">
    <property type="protein sequence ID" value="TMJ08144.1"/>
    <property type="molecule type" value="Genomic_DNA"/>
</dbReference>
<evidence type="ECO:0000313" key="8">
    <source>
        <dbReference type="EMBL" id="TMJ08144.1"/>
    </source>
</evidence>
<dbReference type="GO" id="GO:0003676">
    <property type="term" value="F:nucleic acid binding"/>
    <property type="evidence" value="ECO:0007669"/>
    <property type="project" value="InterPro"/>
</dbReference>
<dbReference type="Pfam" id="PF08797">
    <property type="entry name" value="HIRAN"/>
    <property type="match status" value="1"/>
</dbReference>
<dbReference type="PANTHER" id="PTHR30255:SF2">
    <property type="entry name" value="SINGLE-STRANDED-DNA-SPECIFIC EXONUCLEASE RECJ"/>
    <property type="match status" value="1"/>
</dbReference>
<dbReference type="InterPro" id="IPR003156">
    <property type="entry name" value="DHHA1_dom"/>
</dbReference>
<evidence type="ECO:0000256" key="3">
    <source>
        <dbReference type="ARBA" id="ARBA00022722"/>
    </source>
</evidence>
<evidence type="ECO:0000256" key="1">
    <source>
        <dbReference type="ARBA" id="ARBA00005915"/>
    </source>
</evidence>
<feature type="domain" description="HIRAN" evidence="7">
    <location>
        <begin position="479"/>
        <end position="580"/>
    </location>
</feature>
<dbReference type="GO" id="GO:0016818">
    <property type="term" value="F:hydrolase activity, acting on acid anhydrides, in phosphorus-containing anhydrides"/>
    <property type="evidence" value="ECO:0007669"/>
    <property type="project" value="InterPro"/>
</dbReference>
<dbReference type="SUPFAM" id="SSF64182">
    <property type="entry name" value="DHH phosphoesterases"/>
    <property type="match status" value="1"/>
</dbReference>
<accession>A0A537LJE5</accession>
<keyword evidence="3" id="KW-0540">Nuclease</keyword>
<dbReference type="Proteomes" id="UP000320393">
    <property type="component" value="Unassembled WGS sequence"/>
</dbReference>
<gene>
    <name evidence="8" type="ORF">E6H02_10400</name>
</gene>
<dbReference type="Pfam" id="PF01368">
    <property type="entry name" value="DHH"/>
    <property type="match status" value="1"/>
</dbReference>
<dbReference type="InterPro" id="IPR027417">
    <property type="entry name" value="P-loop_NTPase"/>
</dbReference>
<dbReference type="Gene3D" id="3.40.50.300">
    <property type="entry name" value="P-loop containing nucleotide triphosphate hydrolases"/>
    <property type="match status" value="1"/>
</dbReference>
<dbReference type="Gene3D" id="3.90.1640.30">
    <property type="match status" value="1"/>
</dbReference>
<dbReference type="PANTHER" id="PTHR30255">
    <property type="entry name" value="SINGLE-STRANDED-DNA-SPECIFIC EXONUCLEASE RECJ"/>
    <property type="match status" value="1"/>
</dbReference>
<sequence>HDGYGLGSRAVETFGAHGAALLIAADCGITAQEPVARARALGMDVVILDHHQAPEDRPAAIIVDPRREGTASVPLCAAGMAFMFVRALRERLAISAPMPAGLVSLAALGTVADVVPLLDDNRRLAAAGLAEMRAAPLPGIKALAEIAGFAGPIAAWHIGWHLGPRLNAPGRLGDPRPSLHLLLTDDPAEARDLAQALDRANRERQEILDRTLAEAIGQAEREASAPALVLAGEGWHPGVVGLVAGRIAEQYRRPAVAIGLVEGVGRGSARSVEGFNLVEALEECRRHLLGFGGHAMAAGLTVAPEAVAEFRRAFTALAAVGAEDRVRASRLVVDAEVRIEDLTAEWVGEVERLGPFGAGNPEPVLAARGVRALNRRVVGDGRHLRLDVSDGSATIEAIGFSMAGPAELLTFTEAPVDLAVVPERDPQSPDRVRLRVVALEIPGMDPERILADTGALVDRLFARAEDYLGGVRYDGAEDAPALHTKVVGVTFDGRQQVLTTLRPGDGLRLVREPANPHDPHAVQVATQDGRALGYLRAPLAGRLSPSIDAGARYRATVSGITGGGDRTIGLNIFLERLDDGDARDARGSAAPRWDAAARFGGQDRAARLAQALGGGQPLSPTQAAVLAAAASGRPLALALSPGRGLATALACIAALAAREGRCALVVAPLRRQVVHRADQLRARLEPLGLRVCALHGLQGFRERERVDAAVRAGDVDVIVASAEAVAGGRVGGAADRVAAVVGDRLGGPDLPPLIRPFAGAQVC</sequence>
<dbReference type="InterPro" id="IPR001667">
    <property type="entry name" value="DDH_dom"/>
</dbReference>
<comment type="similarity">
    <text evidence="1">Belongs to the RecJ family.</text>
</comment>
<dbReference type="InterPro" id="IPR051673">
    <property type="entry name" value="SSDNA_exonuclease_RecJ"/>
</dbReference>
<dbReference type="Gene3D" id="3.30.70.2330">
    <property type="match status" value="1"/>
</dbReference>
<evidence type="ECO:0000256" key="4">
    <source>
        <dbReference type="ARBA" id="ARBA00022723"/>
    </source>
</evidence>
<evidence type="ECO:0000256" key="6">
    <source>
        <dbReference type="ARBA" id="ARBA00022839"/>
    </source>
</evidence>
<keyword evidence="5" id="KW-0378">Hydrolase</keyword>
<proteinExistence type="inferred from homology"/>
<organism evidence="8 9">
    <name type="scientific">Candidatus Segetimicrobium genomatis</name>
    <dbReference type="NCBI Taxonomy" id="2569760"/>
    <lineage>
        <taxon>Bacteria</taxon>
        <taxon>Bacillati</taxon>
        <taxon>Candidatus Sysuimicrobiota</taxon>
        <taxon>Candidatus Sysuimicrobiia</taxon>
        <taxon>Candidatus Sysuimicrobiales</taxon>
        <taxon>Candidatus Segetimicrobiaceae</taxon>
        <taxon>Candidatus Segetimicrobium</taxon>
    </lineage>
</organism>
<name>A0A537LJE5_9BACT</name>
<feature type="non-terminal residue" evidence="8">
    <location>
        <position position="1"/>
    </location>
</feature>
<dbReference type="AlphaFoldDB" id="A0A537LJE5"/>
<dbReference type="InterPro" id="IPR038763">
    <property type="entry name" value="DHH_sf"/>
</dbReference>
<feature type="non-terminal residue" evidence="8">
    <location>
        <position position="763"/>
    </location>
</feature>
<protein>
    <recommendedName>
        <fullName evidence="2">Single-stranded-DNA-specific exonuclease RecJ</fullName>
    </recommendedName>
</protein>
<evidence type="ECO:0000259" key="7">
    <source>
        <dbReference type="SMART" id="SM00910"/>
    </source>
</evidence>
<evidence type="ECO:0000256" key="5">
    <source>
        <dbReference type="ARBA" id="ARBA00022801"/>
    </source>
</evidence>
<dbReference type="SMART" id="SM00910">
    <property type="entry name" value="HIRAN"/>
    <property type="match status" value="1"/>
</dbReference>
<dbReference type="Pfam" id="PF17768">
    <property type="entry name" value="RecJ_OB"/>
    <property type="match status" value="1"/>
</dbReference>
<dbReference type="Gene3D" id="3.10.310.30">
    <property type="match status" value="1"/>
</dbReference>
<keyword evidence="4" id="KW-0479">Metal-binding</keyword>
<dbReference type="Pfam" id="PF02272">
    <property type="entry name" value="DHHA1"/>
    <property type="match status" value="1"/>
</dbReference>
<evidence type="ECO:0000313" key="9">
    <source>
        <dbReference type="Proteomes" id="UP000320393"/>
    </source>
</evidence>
<dbReference type="InterPro" id="IPR041122">
    <property type="entry name" value="RecJ_OB"/>
</dbReference>
<dbReference type="GO" id="GO:0004527">
    <property type="term" value="F:exonuclease activity"/>
    <property type="evidence" value="ECO:0007669"/>
    <property type="project" value="UniProtKB-KW"/>
</dbReference>
<dbReference type="SUPFAM" id="SSF52540">
    <property type="entry name" value="P-loop containing nucleoside triphosphate hydrolases"/>
    <property type="match status" value="1"/>
</dbReference>
<keyword evidence="6" id="KW-0269">Exonuclease</keyword>
<dbReference type="InterPro" id="IPR014905">
    <property type="entry name" value="HIRAN"/>
</dbReference>
<dbReference type="GO" id="GO:0008270">
    <property type="term" value="F:zinc ion binding"/>
    <property type="evidence" value="ECO:0007669"/>
    <property type="project" value="InterPro"/>
</dbReference>
<reference evidence="8 9" key="1">
    <citation type="journal article" date="2019" name="Nat. Microbiol.">
        <title>Mediterranean grassland soil C-N compound turnover is dependent on rainfall and depth, and is mediated by genomically divergent microorganisms.</title>
        <authorList>
            <person name="Diamond S."/>
            <person name="Andeer P.F."/>
            <person name="Li Z."/>
            <person name="Crits-Christoph A."/>
            <person name="Burstein D."/>
            <person name="Anantharaman K."/>
            <person name="Lane K.R."/>
            <person name="Thomas B.C."/>
            <person name="Pan C."/>
            <person name="Northen T.R."/>
            <person name="Banfield J.F."/>
        </authorList>
    </citation>
    <scope>NUCLEOTIDE SEQUENCE [LARGE SCALE GENOMIC DNA]</scope>
    <source>
        <strain evidence="8">NP_5</strain>
    </source>
</reference>
<comment type="caution">
    <text evidence="8">The sequence shown here is derived from an EMBL/GenBank/DDBJ whole genome shotgun (WGS) entry which is preliminary data.</text>
</comment>
<evidence type="ECO:0000256" key="2">
    <source>
        <dbReference type="ARBA" id="ARBA00019841"/>
    </source>
</evidence>